<keyword evidence="4" id="KW-1185">Reference proteome</keyword>
<name>A0ABW4Y8E4_9GAMM</name>
<organism evidence="3 4">
    <name type="scientific">Thiorhodococcus fuscus</name>
    <dbReference type="NCBI Taxonomy" id="527200"/>
    <lineage>
        <taxon>Bacteria</taxon>
        <taxon>Pseudomonadati</taxon>
        <taxon>Pseudomonadota</taxon>
        <taxon>Gammaproteobacteria</taxon>
        <taxon>Chromatiales</taxon>
        <taxon>Chromatiaceae</taxon>
        <taxon>Thiorhodococcus</taxon>
    </lineage>
</organism>
<dbReference type="SUPFAM" id="SSF55008">
    <property type="entry name" value="HMA, heavy metal-associated domain"/>
    <property type="match status" value="1"/>
</dbReference>
<evidence type="ECO:0000313" key="3">
    <source>
        <dbReference type="EMBL" id="MFD2111902.1"/>
    </source>
</evidence>
<dbReference type="PROSITE" id="PS50846">
    <property type="entry name" value="HMA_2"/>
    <property type="match status" value="1"/>
</dbReference>
<feature type="transmembrane region" description="Helical" evidence="1">
    <location>
        <begin position="34"/>
        <end position="55"/>
    </location>
</feature>
<accession>A0ABW4Y8E4</accession>
<evidence type="ECO:0000256" key="1">
    <source>
        <dbReference type="SAM" id="Phobius"/>
    </source>
</evidence>
<protein>
    <submittedName>
        <fullName evidence="3">Heavy-metal-associated domain-containing protein</fullName>
    </submittedName>
</protein>
<keyword evidence="1" id="KW-0472">Membrane</keyword>
<dbReference type="InterPro" id="IPR036163">
    <property type="entry name" value="HMA_dom_sf"/>
</dbReference>
<sequence>MIYLGTVIFMSILFRLLFEGLLDAPPILMDHVQAHGVTCIGNLSAVLLSLLLAGLSTRRLLRRLYPAAVLEADLVLKVQGMSCQHCVFSVRRALEGFEAADEAVPDLDSGLMRVSGERLDATALVAAIRKAGFDAESADAGRG</sequence>
<evidence type="ECO:0000313" key="4">
    <source>
        <dbReference type="Proteomes" id="UP001597337"/>
    </source>
</evidence>
<keyword evidence="1" id="KW-1133">Transmembrane helix</keyword>
<comment type="caution">
    <text evidence="3">The sequence shown here is derived from an EMBL/GenBank/DDBJ whole genome shotgun (WGS) entry which is preliminary data.</text>
</comment>
<dbReference type="Proteomes" id="UP001597337">
    <property type="component" value="Unassembled WGS sequence"/>
</dbReference>
<dbReference type="Gene3D" id="3.30.70.100">
    <property type="match status" value="1"/>
</dbReference>
<dbReference type="EMBL" id="JBHUHX010000016">
    <property type="protein sequence ID" value="MFD2111902.1"/>
    <property type="molecule type" value="Genomic_DNA"/>
</dbReference>
<keyword evidence="1" id="KW-0812">Transmembrane</keyword>
<gene>
    <name evidence="3" type="ORF">ACFSJC_08630</name>
</gene>
<dbReference type="RefSeq" id="WP_386025717.1">
    <property type="nucleotide sequence ID" value="NZ_JBHUHX010000016.1"/>
</dbReference>
<reference evidence="4" key="1">
    <citation type="journal article" date="2019" name="Int. J. Syst. Evol. Microbiol.">
        <title>The Global Catalogue of Microorganisms (GCM) 10K type strain sequencing project: providing services to taxonomists for standard genome sequencing and annotation.</title>
        <authorList>
            <consortium name="The Broad Institute Genomics Platform"/>
            <consortium name="The Broad Institute Genome Sequencing Center for Infectious Disease"/>
            <person name="Wu L."/>
            <person name="Ma J."/>
        </authorList>
    </citation>
    <scope>NUCLEOTIDE SEQUENCE [LARGE SCALE GENOMIC DNA]</scope>
    <source>
        <strain evidence="4">KACC 12597</strain>
    </source>
</reference>
<proteinExistence type="predicted"/>
<evidence type="ECO:0000259" key="2">
    <source>
        <dbReference type="PROSITE" id="PS50846"/>
    </source>
</evidence>
<feature type="domain" description="HMA" evidence="2">
    <location>
        <begin position="72"/>
        <end position="136"/>
    </location>
</feature>
<dbReference type="CDD" id="cd00371">
    <property type="entry name" value="HMA"/>
    <property type="match status" value="1"/>
</dbReference>
<dbReference type="InterPro" id="IPR006121">
    <property type="entry name" value="HMA_dom"/>
</dbReference>
<dbReference type="Pfam" id="PF00403">
    <property type="entry name" value="HMA"/>
    <property type="match status" value="1"/>
</dbReference>